<dbReference type="InterPro" id="IPR026444">
    <property type="entry name" value="Secre_tail"/>
</dbReference>
<keyword evidence="1" id="KW-0378">Hydrolase</keyword>
<proteinExistence type="predicted"/>
<dbReference type="Pfam" id="PF18962">
    <property type="entry name" value="Por_Secre_tail"/>
    <property type="match status" value="1"/>
</dbReference>
<sequence>MKHISLACYLAVWLLLPTLLMAQIQVSFPTTRAVFQRNNANQAIIRITGYYSAAITQVQARVQARNGQGTTVDWQPIQNTPSGGTYAGDLTVSGGWYDLQVRGMNGGQQVGEVITVERVGVGEVFVIAGQSNAQGVHYSAPVSTDDRVNCVNYRYPDNGFPNDPPVPQFSHLDNGAGFTIAPRGMGSWCWGRLGDLLASRLNVPVMFFNAAFTGTSVRNWSDSAPAGGAAYGYGGSPYPARQPYINLKIALQNYCNMLGIRAVLWHQGEADNLFNTTTQSYVTDLQFVINQTRQDFGRNVSWVVARASHYDPLGPSSKIIAAQDQVIATTPNVFAGPATDTVQVPRYRAPLFDPDRVHFDFNGLISVSNLWNSSLSDAFFQTSTPHGPALAPTVTVACAGNNLTFTINGSYSSIQWESGETTQSITKGPGTLYRAKVKDALGNTHFTSYLRVSDTPVASIVSNRPPAICDGSTLALTANYDNVTWLSQPNNTSVASGKTFNASAAGAYSVRYRDVSGCDFVSNTLQLTLNPLPATPTITNSKPTTFCQGDNTVLLASSDNVVYNWSDGQKTKQITVTTSGSYTATVTDQNGCTSKPSNVLQVVSNPLPAKPTIVANGATTFCADRNVILTASTEAAYFWTNGQTVQSLTITQSGDYSLTTRNQFGCPSVPSDIVTVKVNPLPPTPSVSAGGATTFCAGNSVALNATSPFDVVWSSGQASKTITVSQSGNYAAQARDQNSCLSVFSSVINVRVNPLPNAPTILSSRSPTICQGDRVTFTVEGPYTVFWSTGDSTRSITTGQAGNYSARVRDVNGCVSTQSNPTVVDVKALPPAPTINSIGTYTLEAVSSTNGDRFLWRRDNDSLAVQTAIIKAGTSGNYTARSSIVYSNTLTCFSLPSAAYLLTIDPSFNGLSVYPNPNPNKIVIVETQQNLTNATLTLYTLTGQKVLVRNIAVFDERKQLTLTDLPAGVYILRVEASGFAGSKRILLGL</sequence>
<evidence type="ECO:0000313" key="6">
    <source>
        <dbReference type="Proteomes" id="UP000501802"/>
    </source>
</evidence>
<feature type="domain" description="Sialate O-acetylesterase" evidence="3">
    <location>
        <begin position="123"/>
        <end position="339"/>
    </location>
</feature>
<dbReference type="SUPFAM" id="SSF52266">
    <property type="entry name" value="SGNH hydrolase"/>
    <property type="match status" value="1"/>
</dbReference>
<dbReference type="KEGG" id="spib:G8759_35425"/>
<dbReference type="Proteomes" id="UP000501802">
    <property type="component" value="Chromosome"/>
</dbReference>
<evidence type="ECO:0000313" key="5">
    <source>
        <dbReference type="EMBL" id="QIP17560.1"/>
    </source>
</evidence>
<feature type="chain" id="PRO_5026101336" evidence="2">
    <location>
        <begin position="23"/>
        <end position="989"/>
    </location>
</feature>
<organism evidence="5 6">
    <name type="scientific">Spirosoma aureum</name>
    <dbReference type="NCBI Taxonomy" id="2692134"/>
    <lineage>
        <taxon>Bacteria</taxon>
        <taxon>Pseudomonadati</taxon>
        <taxon>Bacteroidota</taxon>
        <taxon>Cytophagia</taxon>
        <taxon>Cytophagales</taxon>
        <taxon>Cytophagaceae</taxon>
        <taxon>Spirosoma</taxon>
    </lineage>
</organism>
<dbReference type="Gene3D" id="3.40.50.1110">
    <property type="entry name" value="SGNH hydrolase"/>
    <property type="match status" value="1"/>
</dbReference>
<evidence type="ECO:0000256" key="2">
    <source>
        <dbReference type="SAM" id="SignalP"/>
    </source>
</evidence>
<keyword evidence="2" id="KW-0732">Signal</keyword>
<dbReference type="NCBIfam" id="TIGR04183">
    <property type="entry name" value="Por_Secre_tail"/>
    <property type="match status" value="1"/>
</dbReference>
<dbReference type="Pfam" id="PF03629">
    <property type="entry name" value="SASA"/>
    <property type="match status" value="1"/>
</dbReference>
<evidence type="ECO:0000259" key="3">
    <source>
        <dbReference type="Pfam" id="PF03629"/>
    </source>
</evidence>
<feature type="signal peptide" evidence="2">
    <location>
        <begin position="1"/>
        <end position="22"/>
    </location>
</feature>
<dbReference type="GO" id="GO:0016788">
    <property type="term" value="F:hydrolase activity, acting on ester bonds"/>
    <property type="evidence" value="ECO:0007669"/>
    <property type="project" value="UniProtKB-ARBA"/>
</dbReference>
<dbReference type="AlphaFoldDB" id="A0A6G9AYR7"/>
<reference evidence="5 6" key="1">
    <citation type="submission" date="2020-03" db="EMBL/GenBank/DDBJ databases">
        <authorList>
            <person name="Kim M.K."/>
        </authorList>
    </citation>
    <scope>NUCLEOTIDE SEQUENCE [LARGE SCALE GENOMIC DNA]</scope>
    <source>
        <strain evidence="5 6">BT328</strain>
    </source>
</reference>
<dbReference type="RefSeq" id="WP_167218507.1">
    <property type="nucleotide sequence ID" value="NZ_CP050063.1"/>
</dbReference>
<feature type="domain" description="Secretion system C-terminal sorting" evidence="4">
    <location>
        <begin position="913"/>
        <end position="979"/>
    </location>
</feature>
<dbReference type="EMBL" id="CP050063">
    <property type="protein sequence ID" value="QIP17560.1"/>
    <property type="molecule type" value="Genomic_DNA"/>
</dbReference>
<evidence type="ECO:0000259" key="4">
    <source>
        <dbReference type="Pfam" id="PF18962"/>
    </source>
</evidence>
<accession>A0A6G9AYR7</accession>
<keyword evidence="6" id="KW-1185">Reference proteome</keyword>
<dbReference type="InterPro" id="IPR036514">
    <property type="entry name" value="SGNH_hydro_sf"/>
</dbReference>
<evidence type="ECO:0000256" key="1">
    <source>
        <dbReference type="ARBA" id="ARBA00022801"/>
    </source>
</evidence>
<dbReference type="InterPro" id="IPR005181">
    <property type="entry name" value="SASA"/>
</dbReference>
<name>A0A6G9AYR7_9BACT</name>
<gene>
    <name evidence="5" type="ORF">G8759_35425</name>
</gene>
<protein>
    <submittedName>
        <fullName evidence="5">T9SS type A sorting domain-containing protein</fullName>
    </submittedName>
</protein>